<evidence type="ECO:0000313" key="2">
    <source>
        <dbReference type="Proteomes" id="UP001257909"/>
    </source>
</evidence>
<gene>
    <name evidence="1" type="ORF">J2W69_001265</name>
</gene>
<dbReference type="EMBL" id="JAVDWR010000002">
    <property type="protein sequence ID" value="MDR7120336.1"/>
    <property type="molecule type" value="Genomic_DNA"/>
</dbReference>
<organism evidence="1 2">
    <name type="scientific">Rheinheimera soli</name>
    <dbReference type="NCBI Taxonomy" id="443616"/>
    <lineage>
        <taxon>Bacteria</taxon>
        <taxon>Pseudomonadati</taxon>
        <taxon>Pseudomonadota</taxon>
        <taxon>Gammaproteobacteria</taxon>
        <taxon>Chromatiales</taxon>
        <taxon>Chromatiaceae</taxon>
        <taxon>Rheinheimera</taxon>
    </lineage>
</organism>
<sequence length="55" mass="6575">MLKRKKPTMLRKRRLMDVASSRRRVSRNMTMLKLNRRRRSFQSIQDLASANEAIA</sequence>
<accession>A0ABU1VX95</accession>
<dbReference type="RefSeq" id="WP_008900515.1">
    <property type="nucleotide sequence ID" value="NZ_JAVDWR010000002.1"/>
</dbReference>
<evidence type="ECO:0000313" key="1">
    <source>
        <dbReference type="EMBL" id="MDR7120336.1"/>
    </source>
</evidence>
<proteinExistence type="predicted"/>
<protein>
    <submittedName>
        <fullName evidence="1">Uncharacterized protein</fullName>
    </submittedName>
</protein>
<keyword evidence="2" id="KW-1185">Reference proteome</keyword>
<name>A0ABU1VX95_9GAMM</name>
<dbReference type="Proteomes" id="UP001257909">
    <property type="component" value="Unassembled WGS sequence"/>
</dbReference>
<comment type="caution">
    <text evidence="1">The sequence shown here is derived from an EMBL/GenBank/DDBJ whole genome shotgun (WGS) entry which is preliminary data.</text>
</comment>
<reference evidence="1 2" key="1">
    <citation type="submission" date="2023-07" db="EMBL/GenBank/DDBJ databases">
        <title>Sorghum-associated microbial communities from plants grown in Nebraska, USA.</title>
        <authorList>
            <person name="Schachtman D."/>
        </authorList>
    </citation>
    <scope>NUCLEOTIDE SEQUENCE [LARGE SCALE GENOMIC DNA]</scope>
    <source>
        <strain evidence="1 2">4138</strain>
    </source>
</reference>